<feature type="compositionally biased region" description="Basic and acidic residues" evidence="1">
    <location>
        <begin position="159"/>
        <end position="170"/>
    </location>
</feature>
<feature type="region of interest" description="Disordered" evidence="1">
    <location>
        <begin position="156"/>
        <end position="191"/>
    </location>
</feature>
<evidence type="ECO:0000256" key="1">
    <source>
        <dbReference type="SAM" id="MobiDB-lite"/>
    </source>
</evidence>
<dbReference type="AlphaFoldDB" id="A0AAV6X1K4"/>
<dbReference type="Proteomes" id="UP000826271">
    <property type="component" value="Unassembled WGS sequence"/>
</dbReference>
<organism evidence="2 3">
    <name type="scientific">Buddleja alternifolia</name>
    <dbReference type="NCBI Taxonomy" id="168488"/>
    <lineage>
        <taxon>Eukaryota</taxon>
        <taxon>Viridiplantae</taxon>
        <taxon>Streptophyta</taxon>
        <taxon>Embryophyta</taxon>
        <taxon>Tracheophyta</taxon>
        <taxon>Spermatophyta</taxon>
        <taxon>Magnoliopsida</taxon>
        <taxon>eudicotyledons</taxon>
        <taxon>Gunneridae</taxon>
        <taxon>Pentapetalae</taxon>
        <taxon>asterids</taxon>
        <taxon>lamiids</taxon>
        <taxon>Lamiales</taxon>
        <taxon>Scrophulariaceae</taxon>
        <taxon>Buddlejeae</taxon>
        <taxon>Buddleja</taxon>
    </lineage>
</organism>
<keyword evidence="3" id="KW-1185">Reference proteome</keyword>
<proteinExistence type="predicted"/>
<gene>
    <name evidence="2" type="ORF">BUALT_Bualt10G0006500</name>
</gene>
<evidence type="ECO:0000313" key="3">
    <source>
        <dbReference type="Proteomes" id="UP000826271"/>
    </source>
</evidence>
<evidence type="ECO:0000313" key="2">
    <source>
        <dbReference type="EMBL" id="KAG8374547.1"/>
    </source>
</evidence>
<reference evidence="2" key="1">
    <citation type="submission" date="2019-10" db="EMBL/GenBank/DDBJ databases">
        <authorList>
            <person name="Zhang R."/>
            <person name="Pan Y."/>
            <person name="Wang J."/>
            <person name="Ma R."/>
            <person name="Yu S."/>
        </authorList>
    </citation>
    <scope>NUCLEOTIDE SEQUENCE</scope>
    <source>
        <strain evidence="2">LA-IB0</strain>
        <tissue evidence="2">Leaf</tissue>
    </source>
</reference>
<dbReference type="EMBL" id="WHWC01000010">
    <property type="protein sequence ID" value="KAG8374547.1"/>
    <property type="molecule type" value="Genomic_DNA"/>
</dbReference>
<sequence length="245" mass="27752">MLLHGVSAKEITKDALIEKSVWRMHYVTKTVALCLQQEWETMMNNRDGVFTNFWDPSTFGAHHCSLSFCISSLPSTTQIFDFSNLIARFFLMTLLCPLCSAALPNPVIEFQGMEALIEVKVSTRSLASVIMVEPFVDEFHKFASKLPKHKMNHIYSKNENVDNKADEEAKGGSNDENEKQKANQKPPEQPKDYIHVIARSERMKLLQDIVPGSNKGMEALTEVKVTTRSLAMVIMMEPIVKEFVP</sequence>
<comment type="caution">
    <text evidence="2">The sequence shown here is derived from an EMBL/GenBank/DDBJ whole genome shotgun (WGS) entry which is preliminary data.</text>
</comment>
<name>A0AAV6X1K4_9LAMI</name>
<protein>
    <submittedName>
        <fullName evidence="2">Uncharacterized protein</fullName>
    </submittedName>
</protein>
<accession>A0AAV6X1K4</accession>